<protein>
    <submittedName>
        <fullName evidence="2">Uncharacterized protein</fullName>
    </submittedName>
</protein>
<gene>
    <name evidence="2" type="ORF">MKW94_004834</name>
</gene>
<evidence type="ECO:0000313" key="2">
    <source>
        <dbReference type="EMBL" id="MCL7041482.1"/>
    </source>
</evidence>
<organism evidence="2 3">
    <name type="scientific">Papaver nudicaule</name>
    <name type="common">Iceland poppy</name>
    <dbReference type="NCBI Taxonomy" id="74823"/>
    <lineage>
        <taxon>Eukaryota</taxon>
        <taxon>Viridiplantae</taxon>
        <taxon>Streptophyta</taxon>
        <taxon>Embryophyta</taxon>
        <taxon>Tracheophyta</taxon>
        <taxon>Spermatophyta</taxon>
        <taxon>Magnoliopsida</taxon>
        <taxon>Ranunculales</taxon>
        <taxon>Papaveraceae</taxon>
        <taxon>Papaveroideae</taxon>
        <taxon>Papaver</taxon>
    </lineage>
</organism>
<dbReference type="AlphaFoldDB" id="A0AA41VHP5"/>
<evidence type="ECO:0000313" key="3">
    <source>
        <dbReference type="Proteomes" id="UP001177140"/>
    </source>
</evidence>
<dbReference type="Proteomes" id="UP001177140">
    <property type="component" value="Unassembled WGS sequence"/>
</dbReference>
<keyword evidence="3" id="KW-1185">Reference proteome</keyword>
<evidence type="ECO:0000256" key="1">
    <source>
        <dbReference type="SAM" id="SignalP"/>
    </source>
</evidence>
<feature type="chain" id="PRO_5041327894" evidence="1">
    <location>
        <begin position="29"/>
        <end position="94"/>
    </location>
</feature>
<proteinExistence type="predicted"/>
<sequence length="94" mass="9646">MNMGSSSMKLVVAMILSLLLLGAFSVEAAGRINGGEAAAALAAIMPEKTQVTCVHPNEKCPSAAKDCNSCCISLGWVPLGAGRIFDLCCCVSNI</sequence>
<feature type="signal peptide" evidence="1">
    <location>
        <begin position="1"/>
        <end position="28"/>
    </location>
</feature>
<name>A0AA41VHP5_PAPNU</name>
<accession>A0AA41VHP5</accession>
<dbReference type="EMBL" id="JAJJMA010224169">
    <property type="protein sequence ID" value="MCL7041482.1"/>
    <property type="molecule type" value="Genomic_DNA"/>
</dbReference>
<comment type="caution">
    <text evidence="2">The sequence shown here is derived from an EMBL/GenBank/DDBJ whole genome shotgun (WGS) entry which is preliminary data.</text>
</comment>
<keyword evidence="1" id="KW-0732">Signal</keyword>
<reference evidence="2" key="1">
    <citation type="submission" date="2022-03" db="EMBL/GenBank/DDBJ databases">
        <title>A functionally conserved STORR gene fusion in Papaver species that diverged 16.8 million years ago.</title>
        <authorList>
            <person name="Catania T."/>
        </authorList>
    </citation>
    <scope>NUCLEOTIDE SEQUENCE</scope>
    <source>
        <strain evidence="2">S-191538</strain>
    </source>
</reference>